<protein>
    <submittedName>
        <fullName evidence="4">Uncharacterized protein</fullName>
    </submittedName>
</protein>
<evidence type="ECO:0000256" key="1">
    <source>
        <dbReference type="SAM" id="MobiDB-lite"/>
    </source>
</evidence>
<evidence type="ECO:0000256" key="2">
    <source>
        <dbReference type="SAM" id="SignalP"/>
    </source>
</evidence>
<feature type="compositionally biased region" description="Basic and acidic residues" evidence="1">
    <location>
        <begin position="140"/>
        <end position="176"/>
    </location>
</feature>
<keyword evidence="3" id="KW-1185">Reference proteome</keyword>
<reference evidence="4" key="2">
    <citation type="submission" date="2025-08" db="UniProtKB">
        <authorList>
            <consortium name="RefSeq"/>
        </authorList>
    </citation>
    <scope>IDENTIFICATION</scope>
</reference>
<proteinExistence type="predicted"/>
<sequence length="196" mass="20765">MRNGLVLSLLVVSSLAMAAAVGRDDVILKEGHRVIVVEYDQDGKHKTKVSISSPSLHQQTDQGEYFGKETMKDAASALPNVGHGISQGKSGSGRHSSGEIICDAFEKCTPRVATALGKAKDKVSDTAHEANKLKQAASETTHEAKEKVKDKAWETTQEVREKVSETAGETRDKVADTKGAIGDALGKAKGAVVQKG</sequence>
<reference evidence="3" key="1">
    <citation type="journal article" date="2020" name="Nat. Genet.">
        <title>Genomic diversifications of five Gossypium allopolyploid species and their impact on cotton improvement.</title>
        <authorList>
            <person name="Chen Z.J."/>
            <person name="Sreedasyam A."/>
            <person name="Ando A."/>
            <person name="Song Q."/>
            <person name="De Santiago L.M."/>
            <person name="Hulse-Kemp A.M."/>
            <person name="Ding M."/>
            <person name="Ye W."/>
            <person name="Kirkbride R.C."/>
            <person name="Jenkins J."/>
            <person name="Plott C."/>
            <person name="Lovell J."/>
            <person name="Lin Y.M."/>
            <person name="Vaughn R."/>
            <person name="Liu B."/>
            <person name="Simpson S."/>
            <person name="Scheffler B.E."/>
            <person name="Wen L."/>
            <person name="Saski C.A."/>
            <person name="Grover C.E."/>
            <person name="Hu G."/>
            <person name="Conover J.L."/>
            <person name="Carlson J.W."/>
            <person name="Shu S."/>
            <person name="Boston L.B."/>
            <person name="Williams M."/>
            <person name="Peterson D.G."/>
            <person name="McGee K."/>
            <person name="Jones D.C."/>
            <person name="Wendel J.F."/>
            <person name="Stelly D.M."/>
            <person name="Grimwood J."/>
            <person name="Schmutz J."/>
        </authorList>
    </citation>
    <scope>NUCLEOTIDE SEQUENCE [LARGE SCALE GENOMIC DNA]</scope>
    <source>
        <strain evidence="3">cv. TM-1</strain>
    </source>
</reference>
<organism evidence="3 4">
    <name type="scientific">Gossypium hirsutum</name>
    <name type="common">Upland cotton</name>
    <name type="synonym">Gossypium mexicanum</name>
    <dbReference type="NCBI Taxonomy" id="3635"/>
    <lineage>
        <taxon>Eukaryota</taxon>
        <taxon>Viridiplantae</taxon>
        <taxon>Streptophyta</taxon>
        <taxon>Embryophyta</taxon>
        <taxon>Tracheophyta</taxon>
        <taxon>Spermatophyta</taxon>
        <taxon>Magnoliopsida</taxon>
        <taxon>eudicotyledons</taxon>
        <taxon>Gunneridae</taxon>
        <taxon>Pentapetalae</taxon>
        <taxon>rosids</taxon>
        <taxon>malvids</taxon>
        <taxon>Malvales</taxon>
        <taxon>Malvaceae</taxon>
        <taxon>Malvoideae</taxon>
        <taxon>Gossypium</taxon>
    </lineage>
</organism>
<dbReference type="Gene3D" id="6.10.140.1430">
    <property type="match status" value="1"/>
</dbReference>
<gene>
    <name evidence="4" type="primary">LOC107894349</name>
</gene>
<accession>A0A1U8IA69</accession>
<dbReference type="OrthoDB" id="1641132at2759"/>
<dbReference type="RefSeq" id="XP_016675121.1">
    <property type="nucleotide sequence ID" value="XM_016819632.1"/>
</dbReference>
<feature type="region of interest" description="Disordered" evidence="1">
    <location>
        <begin position="132"/>
        <end position="196"/>
    </location>
</feature>
<dbReference type="AlphaFoldDB" id="A0A1U8IA69"/>
<evidence type="ECO:0000313" key="4">
    <source>
        <dbReference type="RefSeq" id="XP_016675121.1"/>
    </source>
</evidence>
<name>A0A1U8IA69_GOSHI</name>
<dbReference type="OMA" id="FEKCTPR"/>
<dbReference type="Proteomes" id="UP000818029">
    <property type="component" value="Chromosome A13"/>
</dbReference>
<dbReference type="KEGG" id="ghi:107894349"/>
<dbReference type="PANTHER" id="PTHR47652:SF3">
    <property type="entry name" value="MITOCHONDRIAL IMPORT INNER MEMBRANE TRANSLOCASE SUBUNIT TIM44"/>
    <property type="match status" value="1"/>
</dbReference>
<feature type="signal peptide" evidence="2">
    <location>
        <begin position="1"/>
        <end position="18"/>
    </location>
</feature>
<keyword evidence="2" id="KW-0732">Signal</keyword>
<feature type="chain" id="PRO_5010531829" evidence="2">
    <location>
        <begin position="19"/>
        <end position="196"/>
    </location>
</feature>
<dbReference type="PaxDb" id="3635-A0A1U8IA69"/>
<dbReference type="GeneID" id="107894349"/>
<dbReference type="PANTHER" id="PTHR47652">
    <property type="entry name" value="MITOCHONDRIAL IMPORT INNER MEMBRANE TRANSLOCASE SUBUNIT TIM44"/>
    <property type="match status" value="1"/>
</dbReference>
<evidence type="ECO:0000313" key="3">
    <source>
        <dbReference type="Proteomes" id="UP000818029"/>
    </source>
</evidence>